<dbReference type="Proteomes" id="UP001648503">
    <property type="component" value="Unassembled WGS sequence"/>
</dbReference>
<protein>
    <submittedName>
        <fullName evidence="2">Uncharacterized protein</fullName>
    </submittedName>
</protein>
<comment type="caution">
    <text evidence="2">The sequence shown here is derived from an EMBL/GenBank/DDBJ whole genome shotgun (WGS) entry which is preliminary data.</text>
</comment>
<proteinExistence type="predicted"/>
<gene>
    <name evidence="2" type="ORF">BASA50_010052</name>
</gene>
<reference evidence="2 3" key="1">
    <citation type="submission" date="2021-02" db="EMBL/GenBank/DDBJ databases">
        <title>Variation within the Batrachochytrium salamandrivorans European outbreak.</title>
        <authorList>
            <person name="Kelly M."/>
            <person name="Pasmans F."/>
            <person name="Shea T.P."/>
            <person name="Munoz J.F."/>
            <person name="Carranza S."/>
            <person name="Cuomo C.A."/>
            <person name="Martel A."/>
        </authorList>
    </citation>
    <scope>NUCLEOTIDE SEQUENCE [LARGE SCALE GENOMIC DNA]</scope>
    <source>
        <strain evidence="2 3">AMFP18/2</strain>
    </source>
</reference>
<feature type="region of interest" description="Disordered" evidence="1">
    <location>
        <begin position="521"/>
        <end position="562"/>
    </location>
</feature>
<name>A0ABQ8F2E7_9FUNG</name>
<organism evidence="2 3">
    <name type="scientific">Batrachochytrium salamandrivorans</name>
    <dbReference type="NCBI Taxonomy" id="1357716"/>
    <lineage>
        <taxon>Eukaryota</taxon>
        <taxon>Fungi</taxon>
        <taxon>Fungi incertae sedis</taxon>
        <taxon>Chytridiomycota</taxon>
        <taxon>Chytridiomycota incertae sedis</taxon>
        <taxon>Chytridiomycetes</taxon>
        <taxon>Rhizophydiales</taxon>
        <taxon>Rhizophydiales incertae sedis</taxon>
        <taxon>Batrachochytrium</taxon>
    </lineage>
</organism>
<evidence type="ECO:0000256" key="1">
    <source>
        <dbReference type="SAM" id="MobiDB-lite"/>
    </source>
</evidence>
<accession>A0ABQ8F2E7</accession>
<feature type="compositionally biased region" description="Basic and acidic residues" evidence="1">
    <location>
        <begin position="109"/>
        <end position="146"/>
    </location>
</feature>
<feature type="compositionally biased region" description="Basic and acidic residues" evidence="1">
    <location>
        <begin position="530"/>
        <end position="543"/>
    </location>
</feature>
<sequence length="655" mass="72598">MQRKLTNPERRWKNSEPQKLIRLSNCPYKLHPVPHMTTLAPSYSNIFSIKGPKRDAATTIAAEKPDNASALSSCFHIEPMRRSTKACGVMSVRRDNECTVSNTMHPLSHEEDHLVHSKKSEKLNLDSRPSVCKDKSPPKTHTKDSLEVPYPNVHSEPELSTNVAVSDSAYMQEKAHPIQIDNLALLSGDLEPWDKIDTEDGPLVGYTKQTSIYIQPQLKPPTSLKSNPRSRQLPKTIVNRGMGVGNVKLATSLTLPQGGLATPVNNDTSKFESDSDITPTVNATLTTVNAIPSIMWNISVPTAGAIRHGNESAPNIPFPVTEIQAPDISTNHASSPLIYQRKQRGPLLKERRMIALRSDYQLSATAPIHQKVDEIGKTLDRMMIQTHDMAALVNSNQYAKPIDDPPYIDQKNRADTLLPKRLLKTLAVSKAVRYIASNCKTQNAIPKTLITSSDSLSSLYQLPLQPCGLLEDLFSVSGDVASKVSKLTPQEDTTVHSQDQQCKSSTVLIYGQNDLLSGFHHNSSLLDQNESNREDACQNDPKKQQASKENIGGTRLRPSNMRNALSLQESETSQMDKSHMRETHGGLKIMDSHIQSGSYKKYPLTTSERILNRLRFFKAGINLHPQARSSSTSYNSILAHETLADSAHAFKKTHI</sequence>
<evidence type="ECO:0000313" key="3">
    <source>
        <dbReference type="Proteomes" id="UP001648503"/>
    </source>
</evidence>
<dbReference type="EMBL" id="JAFCIX010000464">
    <property type="protein sequence ID" value="KAH6589398.1"/>
    <property type="molecule type" value="Genomic_DNA"/>
</dbReference>
<feature type="region of interest" description="Disordered" evidence="1">
    <location>
        <begin position="109"/>
        <end position="155"/>
    </location>
</feature>
<keyword evidence="3" id="KW-1185">Reference proteome</keyword>
<evidence type="ECO:0000313" key="2">
    <source>
        <dbReference type="EMBL" id="KAH6589398.1"/>
    </source>
</evidence>